<dbReference type="InterPro" id="IPR017871">
    <property type="entry name" value="ABC_transporter-like_CS"/>
</dbReference>
<dbReference type="InterPro" id="IPR050611">
    <property type="entry name" value="ABCF"/>
</dbReference>
<evidence type="ECO:0000313" key="15">
    <source>
        <dbReference type="Proteomes" id="UP000192578"/>
    </source>
</evidence>
<dbReference type="GO" id="GO:0016887">
    <property type="term" value="F:ATP hydrolysis activity"/>
    <property type="evidence" value="ECO:0007669"/>
    <property type="project" value="InterPro"/>
</dbReference>
<dbReference type="Proteomes" id="UP000192578">
    <property type="component" value="Unassembled WGS sequence"/>
</dbReference>
<dbReference type="GO" id="GO:0005524">
    <property type="term" value="F:ATP binding"/>
    <property type="evidence" value="ECO:0007669"/>
    <property type="project" value="UniProtKB-KW"/>
</dbReference>
<dbReference type="SUPFAM" id="SSF52540">
    <property type="entry name" value="P-loop containing nucleoside triphosphate hydrolases"/>
    <property type="match status" value="2"/>
</dbReference>
<evidence type="ECO:0000256" key="1">
    <source>
        <dbReference type="ARBA" id="ARBA00004259"/>
    </source>
</evidence>
<evidence type="ECO:0000256" key="9">
    <source>
        <dbReference type="ARBA" id="ARBA00023159"/>
    </source>
</evidence>
<evidence type="ECO:0000256" key="7">
    <source>
        <dbReference type="ARBA" id="ARBA00022741"/>
    </source>
</evidence>
<name>A0A9X6NDV3_HYPEX</name>
<dbReference type="NCBIfam" id="NF000355">
    <property type="entry name" value="ribo_prot_ABC_F"/>
    <property type="match status" value="1"/>
</dbReference>
<evidence type="ECO:0000256" key="8">
    <source>
        <dbReference type="ARBA" id="ARBA00022840"/>
    </source>
</evidence>
<dbReference type="FunFam" id="3.40.50.300:FF:000471">
    <property type="entry name" value="ATP-binding cassette, sub-family F (GCN20), member 1"/>
    <property type="match status" value="1"/>
</dbReference>
<dbReference type="InterPro" id="IPR003439">
    <property type="entry name" value="ABC_transporter-like_ATP-bd"/>
</dbReference>
<evidence type="ECO:0000256" key="11">
    <source>
        <dbReference type="ARBA" id="ARBA00073921"/>
    </source>
</evidence>
<organism evidence="14 15">
    <name type="scientific">Hypsibius exemplaris</name>
    <name type="common">Freshwater tardigrade</name>
    <dbReference type="NCBI Taxonomy" id="2072580"/>
    <lineage>
        <taxon>Eukaryota</taxon>
        <taxon>Metazoa</taxon>
        <taxon>Ecdysozoa</taxon>
        <taxon>Tardigrada</taxon>
        <taxon>Eutardigrada</taxon>
        <taxon>Parachela</taxon>
        <taxon>Hypsibioidea</taxon>
        <taxon>Hypsibiidae</taxon>
        <taxon>Hypsibius</taxon>
    </lineage>
</organism>
<dbReference type="InterPro" id="IPR027417">
    <property type="entry name" value="P-loop_NTPase"/>
</dbReference>
<evidence type="ECO:0000313" key="14">
    <source>
        <dbReference type="EMBL" id="OWA51328.1"/>
    </source>
</evidence>
<dbReference type="Pfam" id="PF00005">
    <property type="entry name" value="ABC_tran"/>
    <property type="match status" value="2"/>
</dbReference>
<comment type="caution">
    <text evidence="14">The sequence shown here is derived from an EMBL/GenBank/DDBJ whole genome shotgun (WGS) entry which is preliminary data.</text>
</comment>
<sequence>MALENDGKNVWEDEEDEERAKLAADEAAATAASAAEAGEKLSRKERLAKEKLVKYEAELLSRGPGLGSSSTGAGDQFSVTQQTSKVSSMNLENAVDIKVEKFSIAARGKELFVNATLAITSGRRYGLVGPNGHGKTTLLQHIANRQLAIPPNIDVLLCEQEVMADTTPAVEVVLKADTKRLDLLALEKTLTAQSAKGDMKATEKLREVYEQLAAIGADSAEARARRILAGLGFDTEMQNRPTNQFSGGWRMRVSLARALFIEPTLLLLDEPTNHLDLNAVIWLDSYLRTWKKTLLIVSHDQSFLDNVCTDVIHLEEQKLHYYRGNYTQFKKMLTQKRVEQARDFERQEKKLREMKKAGLSSKKAEDKTKAELQRKEGRGRLKKEKGAQEDEDAGPQEVLKRIREYMVKFEFPEPTDLSPPILGAFAMTFAYPGQPPIFENLEFGIDMTSRVAIVGPNGVGKSTLLKLLCGDIQPTKGEIRRNARLRIGRFDQHSGEHLSLAESPAEYLQRLFNLSYQEARRRLGQFGLSGHAHTIKIGDLSGGQKSRVALAELALRAPDVLVLDEPTNNLDIESIDALAEAITEFKGGVILVSHDERMIRETHCQLWIIEDHTINEIEGDFDDYRGEVLRALGEAVVPSGSLPV</sequence>
<dbReference type="FunFam" id="3.40.50.300:FF:000472">
    <property type="entry name" value="ATP-binding cassette, sub-family F (GCN20), member 1"/>
    <property type="match status" value="1"/>
</dbReference>
<feature type="compositionally biased region" description="Basic and acidic residues" evidence="12">
    <location>
        <begin position="1"/>
        <end position="11"/>
    </location>
</feature>
<keyword evidence="7" id="KW-0547">Nucleotide-binding</keyword>
<comment type="subcellular location">
    <subcellularLocation>
        <location evidence="2">Cytoplasm</location>
    </subcellularLocation>
    <subcellularLocation>
        <location evidence="1">Nucleus envelope</location>
    </subcellularLocation>
    <subcellularLocation>
        <location evidence="3">Nucleus</location>
        <location evidence="3">Nucleoplasm</location>
    </subcellularLocation>
</comment>
<keyword evidence="15" id="KW-1185">Reference proteome</keyword>
<evidence type="ECO:0000256" key="6">
    <source>
        <dbReference type="ARBA" id="ARBA00022737"/>
    </source>
</evidence>
<keyword evidence="5" id="KW-0597">Phosphoprotein</keyword>
<reference evidence="15" key="1">
    <citation type="submission" date="2017-01" db="EMBL/GenBank/DDBJ databases">
        <title>Comparative genomics of anhydrobiosis in the tardigrade Hypsibius dujardini.</title>
        <authorList>
            <person name="Yoshida Y."/>
            <person name="Koutsovoulos G."/>
            <person name="Laetsch D."/>
            <person name="Stevens L."/>
            <person name="Kumar S."/>
            <person name="Horikawa D."/>
            <person name="Ishino K."/>
            <person name="Komine S."/>
            <person name="Tomita M."/>
            <person name="Blaxter M."/>
            <person name="Arakawa K."/>
        </authorList>
    </citation>
    <scope>NUCLEOTIDE SEQUENCE [LARGE SCALE GENOMIC DNA]</scope>
    <source>
        <strain evidence="15">Z151</strain>
    </source>
</reference>
<dbReference type="InterPro" id="IPR003593">
    <property type="entry name" value="AAA+_ATPase"/>
</dbReference>
<keyword evidence="10" id="KW-0539">Nucleus</keyword>
<feature type="region of interest" description="Disordered" evidence="12">
    <location>
        <begin position="1"/>
        <end position="27"/>
    </location>
</feature>
<feature type="domain" description="ABC transporter" evidence="13">
    <location>
        <begin position="422"/>
        <end position="637"/>
    </location>
</feature>
<dbReference type="GO" id="GO:0005654">
    <property type="term" value="C:nucleoplasm"/>
    <property type="evidence" value="ECO:0007669"/>
    <property type="project" value="UniProtKB-SubCell"/>
</dbReference>
<feature type="region of interest" description="Disordered" evidence="12">
    <location>
        <begin position="352"/>
        <end position="395"/>
    </location>
</feature>
<dbReference type="AlphaFoldDB" id="A0A9X6NDV3"/>
<keyword evidence="8 14" id="KW-0067">ATP-binding</keyword>
<feature type="compositionally biased region" description="Basic and acidic residues" evidence="12">
    <location>
        <begin position="352"/>
        <end position="388"/>
    </location>
</feature>
<keyword evidence="9" id="KW-0010">Activator</keyword>
<protein>
    <recommendedName>
        <fullName evidence="11">ATP-binding cassette sub-family F member 1</fullName>
    </recommendedName>
</protein>
<keyword evidence="4" id="KW-0963">Cytoplasm</keyword>
<dbReference type="SMART" id="SM00382">
    <property type="entry name" value="AAA"/>
    <property type="match status" value="2"/>
</dbReference>
<dbReference type="PROSITE" id="PS00211">
    <property type="entry name" value="ABC_TRANSPORTER_1"/>
    <property type="match status" value="2"/>
</dbReference>
<dbReference type="PROSITE" id="PS50893">
    <property type="entry name" value="ABC_TRANSPORTER_2"/>
    <property type="match status" value="2"/>
</dbReference>
<evidence type="ECO:0000256" key="3">
    <source>
        <dbReference type="ARBA" id="ARBA00004642"/>
    </source>
</evidence>
<dbReference type="OrthoDB" id="2110130at2759"/>
<evidence type="ECO:0000256" key="10">
    <source>
        <dbReference type="ARBA" id="ARBA00023242"/>
    </source>
</evidence>
<proteinExistence type="predicted"/>
<feature type="domain" description="ABC transporter" evidence="13">
    <location>
        <begin position="97"/>
        <end position="341"/>
    </location>
</feature>
<evidence type="ECO:0000256" key="4">
    <source>
        <dbReference type="ARBA" id="ARBA00022490"/>
    </source>
</evidence>
<dbReference type="GO" id="GO:0005737">
    <property type="term" value="C:cytoplasm"/>
    <property type="evidence" value="ECO:0007669"/>
    <property type="project" value="UniProtKB-SubCell"/>
</dbReference>
<accession>A0A9X6NDV3</accession>
<gene>
    <name evidence="14" type="ORF">BV898_15815</name>
</gene>
<dbReference type="PANTHER" id="PTHR19211:SF14">
    <property type="entry name" value="ATP-BINDING CASSETTE SUB-FAMILY F MEMBER 1"/>
    <property type="match status" value="1"/>
</dbReference>
<dbReference type="CDD" id="cd03221">
    <property type="entry name" value="ABCF_EF-3"/>
    <property type="match status" value="2"/>
</dbReference>
<evidence type="ECO:0000256" key="12">
    <source>
        <dbReference type="SAM" id="MobiDB-lite"/>
    </source>
</evidence>
<dbReference type="Gene3D" id="3.40.50.300">
    <property type="entry name" value="P-loop containing nucleotide triphosphate hydrolases"/>
    <property type="match status" value="2"/>
</dbReference>
<dbReference type="PANTHER" id="PTHR19211">
    <property type="entry name" value="ATP-BINDING TRANSPORT PROTEIN-RELATED"/>
    <property type="match status" value="1"/>
</dbReference>
<keyword evidence="6" id="KW-0677">Repeat</keyword>
<evidence type="ECO:0000256" key="2">
    <source>
        <dbReference type="ARBA" id="ARBA00004496"/>
    </source>
</evidence>
<evidence type="ECO:0000256" key="5">
    <source>
        <dbReference type="ARBA" id="ARBA00022553"/>
    </source>
</evidence>
<evidence type="ECO:0000259" key="13">
    <source>
        <dbReference type="PROSITE" id="PS50893"/>
    </source>
</evidence>
<dbReference type="GO" id="GO:0005635">
    <property type="term" value="C:nuclear envelope"/>
    <property type="evidence" value="ECO:0007669"/>
    <property type="project" value="UniProtKB-SubCell"/>
</dbReference>
<dbReference type="EMBL" id="MTYJ01000222">
    <property type="protein sequence ID" value="OWA51328.1"/>
    <property type="molecule type" value="Genomic_DNA"/>
</dbReference>